<dbReference type="Proteomes" id="UP001164472">
    <property type="component" value="Chromosome"/>
</dbReference>
<proteinExistence type="predicted"/>
<feature type="domain" description="Helix-hairpin-helix DNA-binding motif class 1" evidence="2">
    <location>
        <begin position="122"/>
        <end position="141"/>
    </location>
</feature>
<dbReference type="Pfam" id="PF12836">
    <property type="entry name" value="HHH_3"/>
    <property type="match status" value="1"/>
</dbReference>
<dbReference type="SUPFAM" id="SSF81585">
    <property type="entry name" value="PsbU/PolX domain-like"/>
    <property type="match status" value="1"/>
</dbReference>
<gene>
    <name evidence="3" type="ORF">NNL22_16375</name>
</gene>
<dbReference type="AlphaFoldDB" id="A0A9E8HRR7"/>
<dbReference type="SMART" id="SM00278">
    <property type="entry name" value="HhH1"/>
    <property type="match status" value="2"/>
</dbReference>
<dbReference type="RefSeq" id="WP_251812665.1">
    <property type="nucleotide sequence ID" value="NZ_CP101527.1"/>
</dbReference>
<protein>
    <submittedName>
        <fullName evidence="3">Helix-hairpin-helix domain-containing protein</fullName>
    </submittedName>
</protein>
<dbReference type="GO" id="GO:0015627">
    <property type="term" value="C:type II protein secretion system complex"/>
    <property type="evidence" value="ECO:0007669"/>
    <property type="project" value="TreeGrafter"/>
</dbReference>
<evidence type="ECO:0000259" key="2">
    <source>
        <dbReference type="SMART" id="SM00278"/>
    </source>
</evidence>
<dbReference type="GO" id="GO:0003677">
    <property type="term" value="F:DNA binding"/>
    <property type="evidence" value="ECO:0007669"/>
    <property type="project" value="InterPro"/>
</dbReference>
<dbReference type="InterPro" id="IPR003583">
    <property type="entry name" value="Hlx-hairpin-Hlx_DNA-bd_motif"/>
</dbReference>
<sequence length="146" mass="15823">MFYLMFLLVCAAVWLLWNICKNTGDALDKQTAIQYELVSLEKKLEALSDKLSPQAADPASEKKTAKKSDAPALVDAGASGAEAVSNIVNINTASVKELMKLPRIGKALAQRIVEGRPYASIAEVKQVQGISEEMFNEVKALISVEL</sequence>
<organism evidence="3 4">
    <name type="scientific">Alkalimarinus sediminis</name>
    <dbReference type="NCBI Taxonomy" id="1632866"/>
    <lineage>
        <taxon>Bacteria</taxon>
        <taxon>Pseudomonadati</taxon>
        <taxon>Pseudomonadota</taxon>
        <taxon>Gammaproteobacteria</taxon>
        <taxon>Alteromonadales</taxon>
        <taxon>Alteromonadaceae</taxon>
        <taxon>Alkalimarinus</taxon>
    </lineage>
</organism>
<evidence type="ECO:0000256" key="1">
    <source>
        <dbReference type="SAM" id="MobiDB-lite"/>
    </source>
</evidence>
<evidence type="ECO:0000313" key="4">
    <source>
        <dbReference type="Proteomes" id="UP001164472"/>
    </source>
</evidence>
<accession>A0A9E8HRR7</accession>
<dbReference type="Gene3D" id="1.10.150.320">
    <property type="entry name" value="Photosystem II 12 kDa extrinsic protein"/>
    <property type="match status" value="1"/>
</dbReference>
<evidence type="ECO:0000313" key="3">
    <source>
        <dbReference type="EMBL" id="UZW74579.1"/>
    </source>
</evidence>
<dbReference type="InterPro" id="IPR051675">
    <property type="entry name" value="Endo/Exo/Phosphatase_dom_1"/>
</dbReference>
<feature type="domain" description="Helix-hairpin-helix DNA-binding motif class 1" evidence="2">
    <location>
        <begin position="96"/>
        <end position="115"/>
    </location>
</feature>
<dbReference type="GO" id="GO:0015628">
    <property type="term" value="P:protein secretion by the type II secretion system"/>
    <property type="evidence" value="ECO:0007669"/>
    <property type="project" value="TreeGrafter"/>
</dbReference>
<keyword evidence="4" id="KW-1185">Reference proteome</keyword>
<reference evidence="3" key="1">
    <citation type="submission" date="2022-07" db="EMBL/GenBank/DDBJ databases">
        <title>Alkalimarinus sp. nov., isolated from gut of a Alitta virens.</title>
        <authorList>
            <person name="Yang A.I."/>
            <person name="Shin N.-R."/>
        </authorList>
    </citation>
    <scope>NUCLEOTIDE SEQUENCE</scope>
    <source>
        <strain evidence="3">FA028</strain>
    </source>
</reference>
<feature type="compositionally biased region" description="Basic and acidic residues" evidence="1">
    <location>
        <begin position="59"/>
        <end position="69"/>
    </location>
</feature>
<dbReference type="GO" id="GO:0006281">
    <property type="term" value="P:DNA repair"/>
    <property type="evidence" value="ECO:0007669"/>
    <property type="project" value="InterPro"/>
</dbReference>
<dbReference type="PANTHER" id="PTHR21180:SF32">
    <property type="entry name" value="ENDONUCLEASE_EXONUCLEASE_PHOSPHATASE FAMILY DOMAIN-CONTAINING PROTEIN 1"/>
    <property type="match status" value="1"/>
</dbReference>
<dbReference type="KEGG" id="asem:NNL22_16375"/>
<name>A0A9E8HRR7_9ALTE</name>
<dbReference type="PANTHER" id="PTHR21180">
    <property type="entry name" value="ENDONUCLEASE/EXONUCLEASE/PHOSPHATASE FAMILY DOMAIN-CONTAINING PROTEIN 1"/>
    <property type="match status" value="1"/>
</dbReference>
<dbReference type="EMBL" id="CP101527">
    <property type="protein sequence ID" value="UZW74579.1"/>
    <property type="molecule type" value="Genomic_DNA"/>
</dbReference>
<feature type="region of interest" description="Disordered" evidence="1">
    <location>
        <begin position="51"/>
        <end position="71"/>
    </location>
</feature>